<gene>
    <name evidence="1" type="ORF">QQF64_008006</name>
</gene>
<dbReference type="EMBL" id="JAYMGO010000015">
    <property type="protein sequence ID" value="KAL1260179.1"/>
    <property type="molecule type" value="Genomic_DNA"/>
</dbReference>
<proteinExistence type="predicted"/>
<comment type="caution">
    <text evidence="1">The sequence shown here is derived from an EMBL/GenBank/DDBJ whole genome shotgun (WGS) entry which is preliminary data.</text>
</comment>
<protein>
    <submittedName>
        <fullName evidence="1">Uncharacterized protein</fullName>
    </submittedName>
</protein>
<dbReference type="Proteomes" id="UP001558613">
    <property type="component" value="Unassembled WGS sequence"/>
</dbReference>
<name>A0ABR3M4X7_9TELE</name>
<keyword evidence="2" id="KW-1185">Reference proteome</keyword>
<evidence type="ECO:0000313" key="1">
    <source>
        <dbReference type="EMBL" id="KAL1260179.1"/>
    </source>
</evidence>
<accession>A0ABR3M4X7</accession>
<sequence>MTLSFVQPPVTPELYVQQSRPFAVSGVDVFSIREIKNEAFSESGQRKEIDTLKGHSLFLKPTLLPTPHSSFLVQLLLKHSLIWEEAWMRTGAKPRVCSLVREQNSPNTTSLHQQGERGRLCERLLEGLGGAEAFEFRHGHKWNSLTDVVNRLDEYTSEMQSTDQGCQR</sequence>
<evidence type="ECO:0000313" key="2">
    <source>
        <dbReference type="Proteomes" id="UP001558613"/>
    </source>
</evidence>
<organism evidence="1 2">
    <name type="scientific">Cirrhinus molitorella</name>
    <name type="common">mud carp</name>
    <dbReference type="NCBI Taxonomy" id="172907"/>
    <lineage>
        <taxon>Eukaryota</taxon>
        <taxon>Metazoa</taxon>
        <taxon>Chordata</taxon>
        <taxon>Craniata</taxon>
        <taxon>Vertebrata</taxon>
        <taxon>Euteleostomi</taxon>
        <taxon>Actinopterygii</taxon>
        <taxon>Neopterygii</taxon>
        <taxon>Teleostei</taxon>
        <taxon>Ostariophysi</taxon>
        <taxon>Cypriniformes</taxon>
        <taxon>Cyprinidae</taxon>
        <taxon>Labeoninae</taxon>
        <taxon>Labeonini</taxon>
        <taxon>Cirrhinus</taxon>
    </lineage>
</organism>
<reference evidence="1 2" key="1">
    <citation type="submission" date="2023-09" db="EMBL/GenBank/DDBJ databases">
        <authorList>
            <person name="Wang M."/>
        </authorList>
    </citation>
    <scope>NUCLEOTIDE SEQUENCE [LARGE SCALE GENOMIC DNA]</scope>
    <source>
        <strain evidence="1">GT-2023</strain>
        <tissue evidence="1">Liver</tissue>
    </source>
</reference>